<proteinExistence type="inferred from homology"/>
<name>A0A7Y9S5P8_9ACTN</name>
<evidence type="ECO:0000256" key="5">
    <source>
        <dbReference type="SAM" id="SignalP"/>
    </source>
</evidence>
<evidence type="ECO:0000256" key="1">
    <source>
        <dbReference type="ARBA" id="ARBA00004193"/>
    </source>
</evidence>
<evidence type="ECO:0000313" key="7">
    <source>
        <dbReference type="EMBL" id="NYG59900.1"/>
    </source>
</evidence>
<organism evidence="7 8">
    <name type="scientific">Nocardioides daedukensis</name>
    <dbReference type="NCBI Taxonomy" id="634462"/>
    <lineage>
        <taxon>Bacteria</taxon>
        <taxon>Bacillati</taxon>
        <taxon>Actinomycetota</taxon>
        <taxon>Actinomycetes</taxon>
        <taxon>Propionibacteriales</taxon>
        <taxon>Nocardioidaceae</taxon>
        <taxon>Nocardioides</taxon>
    </lineage>
</organism>
<comment type="caution">
    <text evidence="7">The sequence shown here is derived from an EMBL/GenBank/DDBJ whole genome shotgun (WGS) entry which is preliminary data.</text>
</comment>
<dbReference type="PIRSF" id="PIRSF002741">
    <property type="entry name" value="MppA"/>
    <property type="match status" value="1"/>
</dbReference>
<dbReference type="PROSITE" id="PS01040">
    <property type="entry name" value="SBP_BACTERIAL_5"/>
    <property type="match status" value="1"/>
</dbReference>
<dbReference type="RefSeq" id="WP_179502901.1">
    <property type="nucleotide sequence ID" value="NZ_JACCAA010000001.1"/>
</dbReference>
<dbReference type="SUPFAM" id="SSF53850">
    <property type="entry name" value="Periplasmic binding protein-like II"/>
    <property type="match status" value="1"/>
</dbReference>
<evidence type="ECO:0000256" key="3">
    <source>
        <dbReference type="ARBA" id="ARBA00022448"/>
    </source>
</evidence>
<dbReference type="CDD" id="cd00995">
    <property type="entry name" value="PBP2_NikA_DppA_OppA_like"/>
    <property type="match status" value="1"/>
</dbReference>
<dbReference type="InterPro" id="IPR000914">
    <property type="entry name" value="SBP_5_dom"/>
</dbReference>
<dbReference type="PANTHER" id="PTHR30290">
    <property type="entry name" value="PERIPLASMIC BINDING COMPONENT OF ABC TRANSPORTER"/>
    <property type="match status" value="1"/>
</dbReference>
<dbReference type="Gene3D" id="3.10.105.10">
    <property type="entry name" value="Dipeptide-binding Protein, Domain 3"/>
    <property type="match status" value="1"/>
</dbReference>
<dbReference type="InterPro" id="IPR030678">
    <property type="entry name" value="Peptide/Ni-bd"/>
</dbReference>
<dbReference type="InterPro" id="IPR023765">
    <property type="entry name" value="SBP_5_CS"/>
</dbReference>
<reference evidence="7 8" key="1">
    <citation type="submission" date="2020-07" db="EMBL/GenBank/DDBJ databases">
        <title>Sequencing the genomes of 1000 actinobacteria strains.</title>
        <authorList>
            <person name="Klenk H.-P."/>
        </authorList>
    </citation>
    <scope>NUCLEOTIDE SEQUENCE [LARGE SCALE GENOMIC DNA]</scope>
    <source>
        <strain evidence="7 8">DSM 23819</strain>
    </source>
</reference>
<keyword evidence="8" id="KW-1185">Reference proteome</keyword>
<evidence type="ECO:0000256" key="4">
    <source>
        <dbReference type="ARBA" id="ARBA00022729"/>
    </source>
</evidence>
<accession>A0A7Y9S5P8</accession>
<dbReference type="GO" id="GO:0042597">
    <property type="term" value="C:periplasmic space"/>
    <property type="evidence" value="ECO:0007669"/>
    <property type="project" value="UniProtKB-ARBA"/>
</dbReference>
<dbReference type="Pfam" id="PF00496">
    <property type="entry name" value="SBP_bac_5"/>
    <property type="match status" value="1"/>
</dbReference>
<dbReference type="GO" id="GO:0015833">
    <property type="term" value="P:peptide transport"/>
    <property type="evidence" value="ECO:0007669"/>
    <property type="project" value="TreeGrafter"/>
</dbReference>
<evidence type="ECO:0000259" key="6">
    <source>
        <dbReference type="Pfam" id="PF00496"/>
    </source>
</evidence>
<dbReference type="PANTHER" id="PTHR30290:SF9">
    <property type="entry name" value="OLIGOPEPTIDE-BINDING PROTEIN APPA"/>
    <property type="match status" value="1"/>
</dbReference>
<dbReference type="AlphaFoldDB" id="A0A7Y9S5P8"/>
<dbReference type="GO" id="GO:0043190">
    <property type="term" value="C:ATP-binding cassette (ABC) transporter complex"/>
    <property type="evidence" value="ECO:0007669"/>
    <property type="project" value="InterPro"/>
</dbReference>
<gene>
    <name evidence="7" type="ORF">BJ980_002823</name>
</gene>
<dbReference type="Proteomes" id="UP000540656">
    <property type="component" value="Unassembled WGS sequence"/>
</dbReference>
<dbReference type="Gene3D" id="3.40.190.10">
    <property type="entry name" value="Periplasmic binding protein-like II"/>
    <property type="match status" value="1"/>
</dbReference>
<evidence type="ECO:0000313" key="8">
    <source>
        <dbReference type="Proteomes" id="UP000540656"/>
    </source>
</evidence>
<evidence type="ECO:0000256" key="2">
    <source>
        <dbReference type="ARBA" id="ARBA00005695"/>
    </source>
</evidence>
<feature type="domain" description="Solute-binding protein family 5" evidence="6">
    <location>
        <begin position="106"/>
        <end position="455"/>
    </location>
</feature>
<protein>
    <submittedName>
        <fullName evidence="7">Peptide/nickel transport system substrate-binding protein</fullName>
    </submittedName>
</protein>
<keyword evidence="3" id="KW-0813">Transport</keyword>
<dbReference type="PROSITE" id="PS51257">
    <property type="entry name" value="PROKAR_LIPOPROTEIN"/>
    <property type="match status" value="1"/>
</dbReference>
<dbReference type="EMBL" id="JACCAA010000001">
    <property type="protein sequence ID" value="NYG59900.1"/>
    <property type="molecule type" value="Genomic_DNA"/>
</dbReference>
<dbReference type="GO" id="GO:1904680">
    <property type="term" value="F:peptide transmembrane transporter activity"/>
    <property type="evidence" value="ECO:0007669"/>
    <property type="project" value="TreeGrafter"/>
</dbReference>
<sequence>MRGATPRSARLVAGAAAVVLSVGLLSSCASSDDDKDTPGNAATYETGLVNIPKAGDVKKGGTLSFAGYGEPAVLDPAETIVAGSTGGLEMAAIYDVLMRWDSEANTVEPQLAESLEPNEDFTTWTLKLRDGVKFSDGTPLDSAAVKFSLDRYLRLGADEAMLWSNNVKKVSTPDPLTVEFELKTKWPTFDYMLTTGPGMVVAKSAGEGKGFKPVGAGPFTLASHAPKEKITLKANPSYWDGAPNLDAIEVVFLNDPHSTWDSFKGGNVDMAFLRDPDVVDEAVSAKSPGYMNLVSLGNVAIINGTKGHPGADPRVRKAMQLAVDAKVVMERAYDGAGVPSNETFASFSRWHTDVDSLPHDPEAAKKLVEEAKADGFDGKITHLDSSDPASKATALTIKASLEAVGFEVELDLVANIQEQIQKVAIERSYDVAGWGISWREAGPYGRMFATNHSQGNLSAGMPTSPEMDALFDAFQAAESEDDQREIMGKIQAEWNELVPALVFAPSAEFLMWSKQVHGVVDSTNSLVLLQDAWIS</sequence>
<dbReference type="InterPro" id="IPR039424">
    <property type="entry name" value="SBP_5"/>
</dbReference>
<comment type="similarity">
    <text evidence="2">Belongs to the bacterial solute-binding protein 5 family.</text>
</comment>
<comment type="subcellular location">
    <subcellularLocation>
        <location evidence="1">Cell membrane</location>
        <topology evidence="1">Lipid-anchor</topology>
    </subcellularLocation>
</comment>
<feature type="signal peptide" evidence="5">
    <location>
        <begin position="1"/>
        <end position="31"/>
    </location>
</feature>
<feature type="chain" id="PRO_5038679196" evidence="5">
    <location>
        <begin position="32"/>
        <end position="535"/>
    </location>
</feature>
<keyword evidence="4 5" id="KW-0732">Signal</keyword>